<feature type="domain" description="DUF7779" evidence="3">
    <location>
        <begin position="557"/>
        <end position="640"/>
    </location>
</feature>
<dbReference type="Pfam" id="PF25000">
    <property type="entry name" value="DUF7779"/>
    <property type="match status" value="1"/>
</dbReference>
<proteinExistence type="predicted"/>
<dbReference type="Gene3D" id="3.40.50.300">
    <property type="entry name" value="P-loop containing nucleotide triphosphate hydrolases"/>
    <property type="match status" value="1"/>
</dbReference>
<evidence type="ECO:0000259" key="3">
    <source>
        <dbReference type="Pfam" id="PF25000"/>
    </source>
</evidence>
<dbReference type="SUPFAM" id="SSF52540">
    <property type="entry name" value="P-loop containing nucleoside triphosphate hydrolases"/>
    <property type="match status" value="1"/>
</dbReference>
<feature type="coiled-coil region" evidence="1">
    <location>
        <begin position="230"/>
        <end position="267"/>
    </location>
</feature>
<reference evidence="4" key="1">
    <citation type="submission" date="2021-03" db="EMBL/GenBank/DDBJ databases">
        <authorList>
            <person name="Bekaert M."/>
        </authorList>
    </citation>
    <scope>NUCLEOTIDE SEQUENCE</scope>
</reference>
<keyword evidence="2" id="KW-0812">Transmembrane</keyword>
<dbReference type="GO" id="GO:0043531">
    <property type="term" value="F:ADP binding"/>
    <property type="evidence" value="ECO:0007669"/>
    <property type="project" value="InterPro"/>
</dbReference>
<dbReference type="PANTHER" id="PTHR47691">
    <property type="entry name" value="REGULATOR-RELATED"/>
    <property type="match status" value="1"/>
</dbReference>
<dbReference type="AlphaFoldDB" id="A0A8S3R193"/>
<dbReference type="EMBL" id="CAJPWZ010000870">
    <property type="protein sequence ID" value="CAG2201874.1"/>
    <property type="molecule type" value="Genomic_DNA"/>
</dbReference>
<feature type="transmembrane region" description="Helical" evidence="2">
    <location>
        <begin position="105"/>
        <end position="127"/>
    </location>
</feature>
<evidence type="ECO:0000313" key="4">
    <source>
        <dbReference type="EMBL" id="CAG2201874.1"/>
    </source>
</evidence>
<evidence type="ECO:0000313" key="5">
    <source>
        <dbReference type="Proteomes" id="UP000683360"/>
    </source>
</evidence>
<gene>
    <name evidence="4" type="ORF">MEDL_16468</name>
</gene>
<dbReference type="InterPro" id="IPR056681">
    <property type="entry name" value="DUF7779"/>
</dbReference>
<dbReference type="OrthoDB" id="6136658at2759"/>
<protein>
    <recommendedName>
        <fullName evidence="3">DUF7779 domain-containing protein</fullName>
    </recommendedName>
</protein>
<sequence length="686" mass="78447">MAHFTGFDHTCDSSALLGLLINIDTFPPNVKKVAERIRSDIRNPWAHCDFTEWDSIKYISSFQMMHQLIKNLKLSATDENSLLGELKIWESNGQPKVPDGQYMRFIVHIVSELGYYIFVILSSFMHYKGCMSYYNCTRIFYFESQIGRYPVLQGNTIGLDLLEEITKHTEALAKYVLKAIDETDENFQKRIRQIESSQQICSNTIAKAQEDISELTDKTACITNIQEQNIKRLKTLVKNFTKALDGIENLNTQSKEMKENVYSLTENQNSTNENISEIKEDIENLKYTSSVRPEGKVYFYPPDRIKFFVGRTREIGSIQENFLKRKGEQYTYVVCGLGGCGKTTVAIEYSWQFQTFYPGGVFWVSAESAETLETSISNLSIDINTIGKTAKETLLRTLKWIASLQTQWLLVVDNADADELLDNTKELLLGSWKRNTYGHILITSRREPQQVEESLQIDECNCLYLDVLTKEEGLIFMKTRTCRNKNDENETILELIEELGGLPLALEQAGAYIKTKNKLLNAFHVKTSQNIGKARLAVRTTWQLNIEYIQKQSEEEGLGTTAVKIMEIASFLFPDDIPVQIINNGSPSVEDEEICEALQDTFGVKQVIEILTRFSLFQQYREDALSVHRLVQEVIRDTIQDLNHVKRILHFAARMINKALESVFSPYKALCIDKSDASKGISLSME</sequence>
<dbReference type="Proteomes" id="UP000683360">
    <property type="component" value="Unassembled WGS sequence"/>
</dbReference>
<comment type="caution">
    <text evidence="4">The sequence shown here is derived from an EMBL/GenBank/DDBJ whole genome shotgun (WGS) entry which is preliminary data.</text>
</comment>
<dbReference type="PANTHER" id="PTHR47691:SF3">
    <property type="entry name" value="HTH-TYPE TRANSCRIPTIONAL REGULATOR RV0890C-RELATED"/>
    <property type="match status" value="1"/>
</dbReference>
<evidence type="ECO:0000256" key="2">
    <source>
        <dbReference type="SAM" id="Phobius"/>
    </source>
</evidence>
<keyword evidence="2" id="KW-1133">Transmembrane helix</keyword>
<organism evidence="4 5">
    <name type="scientific">Mytilus edulis</name>
    <name type="common">Blue mussel</name>
    <dbReference type="NCBI Taxonomy" id="6550"/>
    <lineage>
        <taxon>Eukaryota</taxon>
        <taxon>Metazoa</taxon>
        <taxon>Spiralia</taxon>
        <taxon>Lophotrochozoa</taxon>
        <taxon>Mollusca</taxon>
        <taxon>Bivalvia</taxon>
        <taxon>Autobranchia</taxon>
        <taxon>Pteriomorphia</taxon>
        <taxon>Mytilida</taxon>
        <taxon>Mytiloidea</taxon>
        <taxon>Mytilidae</taxon>
        <taxon>Mytilinae</taxon>
        <taxon>Mytilus</taxon>
    </lineage>
</organism>
<name>A0A8S3R193_MYTED</name>
<accession>A0A8S3R193</accession>
<keyword evidence="2" id="KW-0472">Membrane</keyword>
<evidence type="ECO:0000256" key="1">
    <source>
        <dbReference type="SAM" id="Coils"/>
    </source>
</evidence>
<keyword evidence="5" id="KW-1185">Reference proteome</keyword>
<keyword evidence="1" id="KW-0175">Coiled coil</keyword>
<dbReference type="InterPro" id="IPR027417">
    <property type="entry name" value="P-loop_NTPase"/>
</dbReference>